<name>W4RQ37_9BACI</name>
<proteinExistence type="predicted"/>
<evidence type="ECO:0008006" key="3">
    <source>
        <dbReference type="Google" id="ProtNLM"/>
    </source>
</evidence>
<accession>W4RQ37</accession>
<keyword evidence="2" id="KW-1185">Reference proteome</keyword>
<dbReference type="EMBL" id="BAUW01000033">
    <property type="protein sequence ID" value="GAE45983.1"/>
    <property type="molecule type" value="Genomic_DNA"/>
</dbReference>
<dbReference type="AlphaFoldDB" id="W4RQ37"/>
<dbReference type="RefSeq" id="WP_023613431.1">
    <property type="nucleotide sequence ID" value="NZ_BAUW01000033.1"/>
</dbReference>
<reference evidence="1 2" key="1">
    <citation type="submission" date="2013-12" db="EMBL/GenBank/DDBJ databases">
        <title>NBRP : Genome information of microbial organism related human and environment.</title>
        <authorList>
            <person name="Hattori M."/>
            <person name="Oshima K."/>
            <person name="Inaba H."/>
            <person name="Suda W."/>
            <person name="Sakamoto M."/>
            <person name="Iino T."/>
            <person name="Kitahara M."/>
            <person name="Oshida Y."/>
            <person name="Iida T."/>
            <person name="Kudo T."/>
            <person name="Itoh T."/>
            <person name="Ahmed I."/>
            <person name="Ohkuma M."/>
        </authorList>
    </citation>
    <scope>NUCLEOTIDE SEQUENCE [LARGE SCALE GENOMIC DNA]</scope>
    <source>
        <strain evidence="1 2">JCM 21738</strain>
    </source>
</reference>
<organism evidence="1 2">
    <name type="scientific">Mesobacillus boroniphilus JCM 21738</name>
    <dbReference type="NCBI Taxonomy" id="1294265"/>
    <lineage>
        <taxon>Bacteria</taxon>
        <taxon>Bacillati</taxon>
        <taxon>Bacillota</taxon>
        <taxon>Bacilli</taxon>
        <taxon>Bacillales</taxon>
        <taxon>Bacillaceae</taxon>
        <taxon>Mesobacillus</taxon>
    </lineage>
</organism>
<gene>
    <name evidence="1" type="ORF">JCM21738_2838</name>
</gene>
<sequence>MKDIFSYNVDINKTAYMNWRTKKHNPIHNMIIMADGFIESSLILAEDAINKNINKKADIIIFPILFNVNHGIELYLKAIAWTLNILMENEYKIEGSHNIKQILSIVKSKVLKFEKEQEKREQFLKMILNLEAYVRELSERIELAETKKKDNMDFSRYPFTNNYIPHFYIRTFDNIAIDLENFILRFREIGKNLNLIASHYFYDYLEV</sequence>
<dbReference type="Proteomes" id="UP000018949">
    <property type="component" value="Unassembled WGS sequence"/>
</dbReference>
<protein>
    <recommendedName>
        <fullName evidence="3">HEPN domain-containing protein</fullName>
    </recommendedName>
</protein>
<evidence type="ECO:0000313" key="1">
    <source>
        <dbReference type="EMBL" id="GAE45983.1"/>
    </source>
</evidence>
<evidence type="ECO:0000313" key="2">
    <source>
        <dbReference type="Proteomes" id="UP000018949"/>
    </source>
</evidence>
<comment type="caution">
    <text evidence="1">The sequence shown here is derived from an EMBL/GenBank/DDBJ whole genome shotgun (WGS) entry which is preliminary data.</text>
</comment>
<dbReference type="eggNOG" id="ENOG50315KT">
    <property type="taxonomic scope" value="Bacteria"/>
</dbReference>